<evidence type="ECO:0000313" key="6">
    <source>
        <dbReference type="Proteomes" id="UP000310066"/>
    </source>
</evidence>
<evidence type="ECO:0000256" key="2">
    <source>
        <dbReference type="PROSITE-ProRule" id="PRU00285"/>
    </source>
</evidence>
<evidence type="ECO:0000313" key="5">
    <source>
        <dbReference type="EMBL" id="TKA34573.1"/>
    </source>
</evidence>
<dbReference type="STRING" id="329885.A0A4U0UG69"/>
<comment type="caution">
    <text evidence="5">The sequence shown here is derived from an EMBL/GenBank/DDBJ whole genome shotgun (WGS) entry which is preliminary data.</text>
</comment>
<name>A0A4U0UG69_9PEZI</name>
<evidence type="ECO:0000256" key="1">
    <source>
        <dbReference type="ARBA" id="ARBA00009143"/>
    </source>
</evidence>
<accession>A0A4U0UG69</accession>
<dbReference type="CDD" id="cd06464">
    <property type="entry name" value="ACD_sHsps-like"/>
    <property type="match status" value="1"/>
</dbReference>
<comment type="similarity">
    <text evidence="2 3">Belongs to the small heat shock protein (HSP20) family.</text>
</comment>
<proteinExistence type="inferred from homology"/>
<comment type="similarity">
    <text evidence="1">Belongs to the SAP18 family.</text>
</comment>
<protein>
    <recommendedName>
        <fullName evidence="4">SHSP domain-containing protein</fullName>
    </recommendedName>
</protein>
<dbReference type="Pfam" id="PF06487">
    <property type="entry name" value="SAP18"/>
    <property type="match status" value="1"/>
</dbReference>
<organism evidence="5 6">
    <name type="scientific">Friedmanniomyces endolithicus</name>
    <dbReference type="NCBI Taxonomy" id="329885"/>
    <lineage>
        <taxon>Eukaryota</taxon>
        <taxon>Fungi</taxon>
        <taxon>Dikarya</taxon>
        <taxon>Ascomycota</taxon>
        <taxon>Pezizomycotina</taxon>
        <taxon>Dothideomycetes</taxon>
        <taxon>Dothideomycetidae</taxon>
        <taxon>Mycosphaerellales</taxon>
        <taxon>Teratosphaeriaceae</taxon>
        <taxon>Friedmanniomyces</taxon>
    </lineage>
</organism>
<dbReference type="Gene3D" id="3.10.20.550">
    <property type="entry name" value="ASAP complex, SAP18 subunit"/>
    <property type="match status" value="1"/>
</dbReference>
<evidence type="ECO:0000259" key="4">
    <source>
        <dbReference type="PROSITE" id="PS01031"/>
    </source>
</evidence>
<dbReference type="EMBL" id="NAJP01000079">
    <property type="protein sequence ID" value="TKA34573.1"/>
    <property type="molecule type" value="Genomic_DNA"/>
</dbReference>
<dbReference type="Gene3D" id="2.60.40.790">
    <property type="match status" value="1"/>
</dbReference>
<dbReference type="InterPro" id="IPR010516">
    <property type="entry name" value="SAP18"/>
</dbReference>
<evidence type="ECO:0000256" key="3">
    <source>
        <dbReference type="RuleBase" id="RU003616"/>
    </source>
</evidence>
<dbReference type="GO" id="GO:0005634">
    <property type="term" value="C:nucleus"/>
    <property type="evidence" value="ECO:0007669"/>
    <property type="project" value="TreeGrafter"/>
</dbReference>
<dbReference type="Proteomes" id="UP000310066">
    <property type="component" value="Unassembled WGS sequence"/>
</dbReference>
<reference evidence="5 6" key="1">
    <citation type="submission" date="2017-03" db="EMBL/GenBank/DDBJ databases">
        <title>Genomes of endolithic fungi from Antarctica.</title>
        <authorList>
            <person name="Coleine C."/>
            <person name="Masonjones S."/>
            <person name="Stajich J.E."/>
        </authorList>
    </citation>
    <scope>NUCLEOTIDE SEQUENCE [LARGE SCALE GENOMIC DNA]</scope>
    <source>
        <strain evidence="5 6">CCFEE 5311</strain>
    </source>
</reference>
<dbReference type="PROSITE" id="PS01031">
    <property type="entry name" value="SHSP"/>
    <property type="match status" value="1"/>
</dbReference>
<gene>
    <name evidence="5" type="ORF">B0A54_13629</name>
</gene>
<dbReference type="InterPro" id="IPR008978">
    <property type="entry name" value="HSP20-like_chaperone"/>
</dbReference>
<dbReference type="InterPro" id="IPR042534">
    <property type="entry name" value="SAP18_sf"/>
</dbReference>
<sequence length="419" mass="44733">MSLQPTNRPVERDTIAPFLLRVYWQQNREPMPTDFSVAPPADTTDISDYSSLLPLAIRQKSVIIYSWSDCSLAELTGLLTSMLPAGVLPSPAVGTRLVYKLVFPDTRAELREGGKGKWVDKPLGSVVVGGNEAHFNGDEDANGGAVTENLGGETGRTLGDARFVIGDYVVCTIYPPGQDGRIAAMPPSRAPPRMDPYAARGPQPPRENGYGSGFGRGGGYRGGYSGRGGVLGVTAHVMATALVLGTTARVMATALALEVAEAEAEVVSVALADAVATDPLASQLFGDNTEPNNTKETDAKTEDFKPEVDVFDTTDSYVVHISLPGAKKEDVGVNWDAEKSELSIAGVVYRPGDEELLKTLALDERKVGVFDRKVRLGSRANPAQVDVDGISAKMEDGVLRVDVPKQDAEYVEIKKVDIV</sequence>
<dbReference type="Pfam" id="PF00011">
    <property type="entry name" value="HSP20"/>
    <property type="match status" value="1"/>
</dbReference>
<dbReference type="AlphaFoldDB" id="A0A4U0UG69"/>
<dbReference type="PANTHER" id="PTHR13082:SF0">
    <property type="entry name" value="HISTONE DEACETYLASE COMPLEX SUBUNIT SAP18"/>
    <property type="match status" value="1"/>
</dbReference>
<dbReference type="InterPro" id="IPR002068">
    <property type="entry name" value="A-crystallin/Hsp20_dom"/>
</dbReference>
<dbReference type="SUPFAM" id="SSF49764">
    <property type="entry name" value="HSP20-like chaperones"/>
    <property type="match status" value="1"/>
</dbReference>
<dbReference type="OrthoDB" id="407832at2759"/>
<feature type="domain" description="SHSP" evidence="4">
    <location>
        <begin position="299"/>
        <end position="419"/>
    </location>
</feature>
<dbReference type="PANTHER" id="PTHR13082">
    <property type="entry name" value="SAP18"/>
    <property type="match status" value="1"/>
</dbReference>